<dbReference type="SUPFAM" id="SSF52540">
    <property type="entry name" value="P-loop containing nucleoside triphosphate hydrolases"/>
    <property type="match status" value="1"/>
</dbReference>
<sequence>MNDNKVIAIVNQKGGVAKTVTALNLGYALSEMGKKVLLIDFDPQSSLTVCFGYDNTDNINTTIYNLMALAIEEKNLPEKDEYILKSGNIDIIPCNLELSAIEIALVNVMSRELVLKSIVDEIKSDYDYVIIDCSPSLGMLTINALAACESVIIPVTTQYLSAKGLELLLRNIIRVKKRINPKIEVDGILLTMYAERMKLSKEVLSMIKEAYGSQIHIFKSMIPTSVKVGEANMKGKSTIEYDPKNKVSIAYRDFSKEVALL</sequence>
<evidence type="ECO:0000256" key="1">
    <source>
        <dbReference type="ARBA" id="ARBA00006976"/>
    </source>
</evidence>
<dbReference type="CDD" id="cd02042">
    <property type="entry name" value="ParAB_family"/>
    <property type="match status" value="1"/>
</dbReference>
<protein>
    <recommendedName>
        <fullName evidence="4">Sporulation initiation inhibitor protein Soj</fullName>
    </recommendedName>
</protein>
<evidence type="ECO:0000259" key="5">
    <source>
        <dbReference type="Pfam" id="PF13614"/>
    </source>
</evidence>
<comment type="subunit">
    <text evidence="3">Dimerizes in the presence of ATP but not ADP; ATP-binding is required for double-stranded (ds)DNA-binding. Interacts with DnaA.</text>
</comment>
<dbReference type="RefSeq" id="WP_198944413.1">
    <property type="nucleotide sequence ID" value="NZ_LZZM01000238.1"/>
</dbReference>
<organism evidence="6 7">
    <name type="scientific">Clostridium puniceum</name>
    <dbReference type="NCBI Taxonomy" id="29367"/>
    <lineage>
        <taxon>Bacteria</taxon>
        <taxon>Bacillati</taxon>
        <taxon>Bacillota</taxon>
        <taxon>Clostridia</taxon>
        <taxon>Eubacteriales</taxon>
        <taxon>Clostridiaceae</taxon>
        <taxon>Clostridium</taxon>
    </lineage>
</organism>
<dbReference type="InterPro" id="IPR025669">
    <property type="entry name" value="AAA_dom"/>
</dbReference>
<gene>
    <name evidence="6" type="primary">soj_5</name>
    <name evidence="6" type="ORF">CLPUN_51970</name>
</gene>
<feature type="domain" description="AAA" evidence="5">
    <location>
        <begin position="5"/>
        <end position="185"/>
    </location>
</feature>
<proteinExistence type="inferred from homology"/>
<dbReference type="Gene3D" id="3.40.50.300">
    <property type="entry name" value="P-loop containing nucleotide triphosphate hydrolases"/>
    <property type="match status" value="1"/>
</dbReference>
<evidence type="ECO:0000256" key="3">
    <source>
        <dbReference type="ARBA" id="ARBA00062323"/>
    </source>
</evidence>
<name>A0A1S8SYN1_9CLOT</name>
<dbReference type="Proteomes" id="UP000190890">
    <property type="component" value="Unassembled WGS sequence"/>
</dbReference>
<dbReference type="AlphaFoldDB" id="A0A1S8SYN1"/>
<evidence type="ECO:0000313" key="7">
    <source>
        <dbReference type="Proteomes" id="UP000190890"/>
    </source>
</evidence>
<dbReference type="STRING" id="29367.CLPUN_51970"/>
<dbReference type="InterPro" id="IPR027417">
    <property type="entry name" value="P-loop_NTPase"/>
</dbReference>
<reference evidence="6 7" key="1">
    <citation type="submission" date="2016-05" db="EMBL/GenBank/DDBJ databases">
        <title>Microbial solvent formation.</title>
        <authorList>
            <person name="Poehlein A."/>
            <person name="Montoya Solano J.D."/>
            <person name="Flitsch S."/>
            <person name="Krabben P."/>
            <person name="Duerre P."/>
            <person name="Daniel R."/>
        </authorList>
    </citation>
    <scope>NUCLEOTIDE SEQUENCE [LARGE SCALE GENOMIC DNA]</scope>
    <source>
        <strain evidence="6 7">DSM 2619</strain>
    </source>
</reference>
<keyword evidence="7" id="KW-1185">Reference proteome</keyword>
<dbReference type="GO" id="GO:0016887">
    <property type="term" value="F:ATP hydrolysis activity"/>
    <property type="evidence" value="ECO:0007669"/>
    <property type="project" value="RHEA"/>
</dbReference>
<accession>A0A1S8SYN1</accession>
<evidence type="ECO:0000256" key="4">
    <source>
        <dbReference type="ARBA" id="ARBA00071824"/>
    </source>
</evidence>
<comment type="caution">
    <text evidence="6">The sequence shown here is derived from an EMBL/GenBank/DDBJ whole genome shotgun (WGS) entry which is preliminary data.</text>
</comment>
<keyword evidence="6" id="KW-0378">Hydrolase</keyword>
<comment type="similarity">
    <text evidence="1">Belongs to the ParA family.</text>
</comment>
<dbReference type="Pfam" id="PF13614">
    <property type="entry name" value="AAA_31"/>
    <property type="match status" value="1"/>
</dbReference>
<dbReference type="FunFam" id="3.40.50.300:FF:000285">
    <property type="entry name" value="Sporulation initiation inhibitor Soj"/>
    <property type="match status" value="1"/>
</dbReference>
<dbReference type="EMBL" id="LZZM01000238">
    <property type="protein sequence ID" value="OOM70589.1"/>
    <property type="molecule type" value="Genomic_DNA"/>
</dbReference>
<evidence type="ECO:0000313" key="6">
    <source>
        <dbReference type="EMBL" id="OOM70589.1"/>
    </source>
</evidence>
<dbReference type="PANTHER" id="PTHR13696:SF99">
    <property type="entry name" value="COBYRINIC ACID AC-DIAMIDE SYNTHASE"/>
    <property type="match status" value="1"/>
</dbReference>
<comment type="catalytic activity">
    <reaction evidence="2">
        <text>ATP + H2O = ADP + phosphate + H(+)</text>
        <dbReference type="Rhea" id="RHEA:13065"/>
        <dbReference type="ChEBI" id="CHEBI:15377"/>
        <dbReference type="ChEBI" id="CHEBI:15378"/>
        <dbReference type="ChEBI" id="CHEBI:30616"/>
        <dbReference type="ChEBI" id="CHEBI:43474"/>
        <dbReference type="ChEBI" id="CHEBI:456216"/>
    </reaction>
</comment>
<evidence type="ECO:0000256" key="2">
    <source>
        <dbReference type="ARBA" id="ARBA00049360"/>
    </source>
</evidence>
<dbReference type="PANTHER" id="PTHR13696">
    <property type="entry name" value="P-LOOP CONTAINING NUCLEOSIDE TRIPHOSPHATE HYDROLASE"/>
    <property type="match status" value="1"/>
</dbReference>
<dbReference type="InterPro" id="IPR050678">
    <property type="entry name" value="DNA_Partitioning_ATPase"/>
</dbReference>